<dbReference type="GeneID" id="38667118"/>
<keyword evidence="6" id="KW-1185">Reference proteome</keyword>
<proteinExistence type="predicted"/>
<dbReference type="SUPFAM" id="SSF52540">
    <property type="entry name" value="P-loop containing nucleoside triphosphate hydrolases"/>
    <property type="match status" value="1"/>
</dbReference>
<feature type="domain" description="KaiC-like" evidence="3">
    <location>
        <begin position="8"/>
        <end position="227"/>
    </location>
</feature>
<dbReference type="InterPro" id="IPR014774">
    <property type="entry name" value="KaiC-like_dom"/>
</dbReference>
<reference evidence="4" key="3">
    <citation type="journal article" date="2019" name="BMC Res. Notes">
        <title>Complete genome sequence of the Sulfodiicoccus acidiphilus strain HS-1T, the first crenarchaeon that lacks polB3, isolated from an acidic hot spring in Ohwaku-dani, Hakone, Japan.</title>
        <authorList>
            <person name="Sakai H.D."/>
            <person name="Kurosawa N."/>
        </authorList>
    </citation>
    <scope>NUCLEOTIDE SEQUENCE</scope>
    <source>
        <strain evidence="4">HS-1</strain>
    </source>
</reference>
<sequence length="233" mass="25782">MEGNALIVGTGNEDLDRRLGGVPFPSLVMMEGDHGTGKSVMAAQFALGFLSAGKTGHVITTEHLTLDYLRKMREVKVDLTRYFLRGKLRIVPINTGRFTWNSSVTRTMLRLLTDYVSSVTTDFVVVDSFTVLGTFVEERDLMDFLRQCRIFVGSGKLVLLTVHPKVFREDLLSRLKSEVDVYYTLSSTTIGGRRVKVMEKVKTVGGLTGVDALSFDVDPSLGIKIVPLSLSRA</sequence>
<dbReference type="OrthoDB" id="63735at2157"/>
<evidence type="ECO:0000259" key="3">
    <source>
        <dbReference type="Pfam" id="PF06745"/>
    </source>
</evidence>
<dbReference type="RefSeq" id="WP_126450353.1">
    <property type="nucleotide sequence ID" value="NZ_AP018553.1"/>
</dbReference>
<evidence type="ECO:0000256" key="1">
    <source>
        <dbReference type="ARBA" id="ARBA00022741"/>
    </source>
</evidence>
<keyword evidence="2" id="KW-0067">ATP-binding</keyword>
<dbReference type="PANTHER" id="PTHR43637">
    <property type="entry name" value="UPF0273 PROTEIN TM_0370"/>
    <property type="match status" value="1"/>
</dbReference>
<protein>
    <submittedName>
        <fullName evidence="4">Flagellar accessory protein FlaH</fullName>
    </submittedName>
</protein>
<dbReference type="Pfam" id="PF06745">
    <property type="entry name" value="ATPase"/>
    <property type="match status" value="1"/>
</dbReference>
<reference evidence="5" key="4">
    <citation type="submission" date="2020-09" db="EMBL/GenBank/DDBJ databases">
        <authorList>
            <person name="Sun Q."/>
            <person name="Ohkuma M."/>
        </authorList>
    </citation>
    <scope>NUCLEOTIDE SEQUENCE</scope>
    <source>
        <strain evidence="5">JCM 31740</strain>
    </source>
</reference>
<dbReference type="Gene3D" id="3.40.50.300">
    <property type="entry name" value="P-loop containing nucleotide triphosphate hydrolases"/>
    <property type="match status" value="1"/>
</dbReference>
<keyword evidence="4" id="KW-0282">Flagellum</keyword>
<evidence type="ECO:0000313" key="5">
    <source>
        <dbReference type="EMBL" id="GGT89737.1"/>
    </source>
</evidence>
<dbReference type="InterPro" id="IPR027417">
    <property type="entry name" value="P-loop_NTPase"/>
</dbReference>
<reference evidence="5" key="1">
    <citation type="journal article" date="2014" name="Int. J. Syst. Evol. Microbiol.">
        <title>Complete genome sequence of Corynebacterium casei LMG S-19264T (=DSM 44701T), isolated from a smear-ripened cheese.</title>
        <authorList>
            <consortium name="US DOE Joint Genome Institute (JGI-PGF)"/>
            <person name="Walter F."/>
            <person name="Albersmeier A."/>
            <person name="Kalinowski J."/>
            <person name="Ruckert C."/>
        </authorList>
    </citation>
    <scope>NUCLEOTIDE SEQUENCE</scope>
    <source>
        <strain evidence="5">JCM 31740</strain>
    </source>
</reference>
<dbReference type="AlphaFoldDB" id="A0A348B4Y0"/>
<dbReference type="Proteomes" id="UP000276741">
    <property type="component" value="Chromosome"/>
</dbReference>
<accession>A0A348B4Y0</accession>
<dbReference type="Proteomes" id="UP000616143">
    <property type="component" value="Unassembled WGS sequence"/>
</dbReference>
<evidence type="ECO:0000256" key="2">
    <source>
        <dbReference type="ARBA" id="ARBA00022840"/>
    </source>
</evidence>
<organism evidence="4 6">
    <name type="scientific">Sulfodiicoccus acidiphilus</name>
    <dbReference type="NCBI Taxonomy" id="1670455"/>
    <lineage>
        <taxon>Archaea</taxon>
        <taxon>Thermoproteota</taxon>
        <taxon>Thermoprotei</taxon>
        <taxon>Sulfolobales</taxon>
        <taxon>Sulfolobaceae</taxon>
        <taxon>Sulfodiicoccus</taxon>
    </lineage>
</organism>
<dbReference type="EMBL" id="BMQS01000003">
    <property type="protein sequence ID" value="GGT89737.1"/>
    <property type="molecule type" value="Genomic_DNA"/>
</dbReference>
<gene>
    <name evidence="5" type="ORF">GCM10007116_04480</name>
    <name evidence="4" type="ORF">HS1genome_1621</name>
</gene>
<evidence type="ECO:0000313" key="4">
    <source>
        <dbReference type="EMBL" id="BBD73232.1"/>
    </source>
</evidence>
<keyword evidence="4" id="KW-0966">Cell projection</keyword>
<dbReference type="KEGG" id="sacd:HS1genome_1621"/>
<dbReference type="GO" id="GO:0005524">
    <property type="term" value="F:ATP binding"/>
    <property type="evidence" value="ECO:0007669"/>
    <property type="project" value="UniProtKB-KW"/>
</dbReference>
<keyword evidence="1" id="KW-0547">Nucleotide-binding</keyword>
<dbReference type="NCBIfam" id="NF004723">
    <property type="entry name" value="PRK06067.1"/>
    <property type="match status" value="1"/>
</dbReference>
<name>A0A348B4Y0_9CREN</name>
<dbReference type="PANTHER" id="PTHR43637:SF3">
    <property type="entry name" value="FLAGELLA-RELATED PROTEIN H-RELATED"/>
    <property type="match status" value="1"/>
</dbReference>
<dbReference type="EMBL" id="AP018553">
    <property type="protein sequence ID" value="BBD73232.1"/>
    <property type="molecule type" value="Genomic_DNA"/>
</dbReference>
<keyword evidence="4" id="KW-0969">Cilium</keyword>
<reference evidence="6" key="2">
    <citation type="submission" date="2018-04" db="EMBL/GenBank/DDBJ databases">
        <title>Complete genome sequence of Sulfodiicoccus acidiphilus strain HS-1.</title>
        <authorList>
            <person name="Sakai H.D."/>
            <person name="Kurosawa N."/>
        </authorList>
    </citation>
    <scope>NUCLEOTIDE SEQUENCE [LARGE SCALE GENOMIC DNA]</scope>
    <source>
        <strain evidence="6">HS-1</strain>
    </source>
</reference>
<evidence type="ECO:0000313" key="6">
    <source>
        <dbReference type="Proteomes" id="UP000276741"/>
    </source>
</evidence>